<evidence type="ECO:0000313" key="2">
    <source>
        <dbReference type="EMBL" id="MDY0409803.1"/>
    </source>
</evidence>
<sequence length="243" mass="28770">MSKKGRKPKIYPQEAIDNIISQYLQQQKNNGLIKYMEIYRFSKELYKIDKSNLLLSEDFWRKKGRQGRKTIDKANEVLEHTVSLSIQEDEKVVDSIDAINKFFQGTESNKDKLIGAIIINENKLKKYIQKNKKIIADHNNKEKRVHLLEQENRFLKQRLAEYEELFFQWIDASSHEDVPLINVITTGKSRNKIVQHLFDTMFSENPVKGYEKFEEFRKNKKNVTSVVPFRDNKENTLIDDLDL</sequence>
<evidence type="ECO:0000256" key="1">
    <source>
        <dbReference type="SAM" id="Coils"/>
    </source>
</evidence>
<name>A0ABU5CTV2_9BACI</name>
<feature type="coiled-coil region" evidence="1">
    <location>
        <begin position="131"/>
        <end position="165"/>
    </location>
</feature>
<protein>
    <submittedName>
        <fullName evidence="2">Uncharacterized protein</fullName>
    </submittedName>
</protein>
<accession>A0ABU5CTV2</accession>
<dbReference type="Proteomes" id="UP001275315">
    <property type="component" value="Unassembled WGS sequence"/>
</dbReference>
<dbReference type="RefSeq" id="WP_320380589.1">
    <property type="nucleotide sequence ID" value="NZ_JAWDIQ010000002.1"/>
</dbReference>
<gene>
    <name evidence="2" type="ORF">RWD45_16040</name>
</gene>
<proteinExistence type="predicted"/>
<evidence type="ECO:0000313" key="3">
    <source>
        <dbReference type="Proteomes" id="UP001275315"/>
    </source>
</evidence>
<keyword evidence="3" id="KW-1185">Reference proteome</keyword>
<organism evidence="2 3">
    <name type="scientific">Paracerasibacillus soli</name>
    <dbReference type="NCBI Taxonomy" id="480284"/>
    <lineage>
        <taxon>Bacteria</taxon>
        <taxon>Bacillati</taxon>
        <taxon>Bacillota</taxon>
        <taxon>Bacilli</taxon>
        <taxon>Bacillales</taxon>
        <taxon>Bacillaceae</taxon>
        <taxon>Paracerasibacillus</taxon>
    </lineage>
</organism>
<keyword evidence="1" id="KW-0175">Coiled coil</keyword>
<reference evidence="2 3" key="1">
    <citation type="submission" date="2023-10" db="EMBL/GenBank/DDBJ databases">
        <title>Virgibacillus soli CC-YMP-6 genome.</title>
        <authorList>
            <person name="Miliotis G."/>
            <person name="Sengupta P."/>
            <person name="Hameed A."/>
            <person name="Chuvochina M."/>
            <person name="Mcdonagh F."/>
            <person name="Simpson A.C."/>
            <person name="Singh N.K."/>
            <person name="Rekha P.D."/>
            <person name="Raman K."/>
            <person name="Hugenholtz P."/>
            <person name="Venkateswaran K."/>
        </authorList>
    </citation>
    <scope>NUCLEOTIDE SEQUENCE [LARGE SCALE GENOMIC DNA]</scope>
    <source>
        <strain evidence="2 3">CC-YMP-6</strain>
    </source>
</reference>
<dbReference type="EMBL" id="JAWDIQ010000002">
    <property type="protein sequence ID" value="MDY0409803.1"/>
    <property type="molecule type" value="Genomic_DNA"/>
</dbReference>
<comment type="caution">
    <text evidence="2">The sequence shown here is derived from an EMBL/GenBank/DDBJ whole genome shotgun (WGS) entry which is preliminary data.</text>
</comment>